<protein>
    <recommendedName>
        <fullName evidence="4">Flagellar hook-basal body complex protein FliE</fullName>
    </recommendedName>
</protein>
<dbReference type="GO" id="GO:0005198">
    <property type="term" value="F:structural molecule activity"/>
    <property type="evidence" value="ECO:0007669"/>
    <property type="project" value="InterPro"/>
</dbReference>
<dbReference type="PANTHER" id="PTHR34653">
    <property type="match status" value="1"/>
</dbReference>
<evidence type="ECO:0000313" key="5">
    <source>
        <dbReference type="EMBL" id="SNB63484.1"/>
    </source>
</evidence>
<sequence>MSIEALNRAVRGYGQTASLLGQQPTAAASQTGQASFADLVSQQVAQTYQSVAGGESATVAAAHGSTDTQAVVEAVAQAELSLHKLTAVRDKVIAAYQDIMRMPI</sequence>
<keyword evidence="3 4" id="KW-0975">Bacterial flagellum</keyword>
<reference evidence="5 6" key="1">
    <citation type="submission" date="2017-06" db="EMBL/GenBank/DDBJ databases">
        <authorList>
            <person name="Kim H.J."/>
            <person name="Triplett B.A."/>
        </authorList>
    </citation>
    <scope>NUCLEOTIDE SEQUENCE [LARGE SCALE GENOMIC DNA]</scope>
    <source>
        <strain evidence="5 6">B29T1</strain>
    </source>
</reference>
<dbReference type="OrthoDB" id="8481852at2"/>
<keyword evidence="5" id="KW-0282">Flagellum</keyword>
<dbReference type="GO" id="GO:0071973">
    <property type="term" value="P:bacterial-type flagellum-dependent cell motility"/>
    <property type="evidence" value="ECO:0007669"/>
    <property type="project" value="InterPro"/>
</dbReference>
<gene>
    <name evidence="4" type="primary">fliE</name>
    <name evidence="5" type="ORF">SAMN07250955_103342</name>
</gene>
<comment type="similarity">
    <text evidence="2 4">Belongs to the FliE family.</text>
</comment>
<dbReference type="RefSeq" id="WP_088560556.1">
    <property type="nucleotide sequence ID" value="NZ_FYEH01000003.1"/>
</dbReference>
<evidence type="ECO:0000256" key="1">
    <source>
        <dbReference type="ARBA" id="ARBA00004117"/>
    </source>
</evidence>
<keyword evidence="5" id="KW-0969">Cilium</keyword>
<evidence type="ECO:0000313" key="6">
    <source>
        <dbReference type="Proteomes" id="UP000197065"/>
    </source>
</evidence>
<dbReference type="HAMAP" id="MF_00724">
    <property type="entry name" value="FliE"/>
    <property type="match status" value="1"/>
</dbReference>
<organism evidence="5 6">
    <name type="scientific">Arboricoccus pini</name>
    <dbReference type="NCBI Taxonomy" id="1963835"/>
    <lineage>
        <taxon>Bacteria</taxon>
        <taxon>Pseudomonadati</taxon>
        <taxon>Pseudomonadota</taxon>
        <taxon>Alphaproteobacteria</taxon>
        <taxon>Geminicoccales</taxon>
        <taxon>Geminicoccaceae</taxon>
        <taxon>Arboricoccus</taxon>
    </lineage>
</organism>
<dbReference type="GO" id="GO:0003774">
    <property type="term" value="F:cytoskeletal motor activity"/>
    <property type="evidence" value="ECO:0007669"/>
    <property type="project" value="InterPro"/>
</dbReference>
<name>A0A212QV85_9PROT</name>
<evidence type="ECO:0000256" key="2">
    <source>
        <dbReference type="ARBA" id="ARBA00009272"/>
    </source>
</evidence>
<dbReference type="AlphaFoldDB" id="A0A212QV85"/>
<evidence type="ECO:0000256" key="4">
    <source>
        <dbReference type="HAMAP-Rule" id="MF_00724"/>
    </source>
</evidence>
<accession>A0A212QV85</accession>
<dbReference type="EMBL" id="FYEH01000003">
    <property type="protein sequence ID" value="SNB63484.1"/>
    <property type="molecule type" value="Genomic_DNA"/>
</dbReference>
<dbReference type="InterPro" id="IPR001624">
    <property type="entry name" value="FliE"/>
</dbReference>
<keyword evidence="5" id="KW-0966">Cell projection</keyword>
<comment type="subcellular location">
    <subcellularLocation>
        <location evidence="1 4">Bacterial flagellum basal body</location>
    </subcellularLocation>
</comment>
<dbReference type="GO" id="GO:0009425">
    <property type="term" value="C:bacterial-type flagellum basal body"/>
    <property type="evidence" value="ECO:0007669"/>
    <property type="project" value="UniProtKB-SubCell"/>
</dbReference>
<proteinExistence type="inferred from homology"/>
<dbReference type="PANTHER" id="PTHR34653:SF1">
    <property type="entry name" value="FLAGELLAR HOOK-BASAL BODY COMPLEX PROTEIN FLIE"/>
    <property type="match status" value="1"/>
</dbReference>
<dbReference type="Proteomes" id="UP000197065">
    <property type="component" value="Unassembled WGS sequence"/>
</dbReference>
<evidence type="ECO:0000256" key="3">
    <source>
        <dbReference type="ARBA" id="ARBA00023143"/>
    </source>
</evidence>
<dbReference type="Pfam" id="PF02049">
    <property type="entry name" value="FliE"/>
    <property type="match status" value="1"/>
</dbReference>
<keyword evidence="6" id="KW-1185">Reference proteome</keyword>